<dbReference type="Pfam" id="PF07486">
    <property type="entry name" value="Hydrolase_2"/>
    <property type="match status" value="1"/>
</dbReference>
<dbReference type="InterPro" id="IPR011105">
    <property type="entry name" value="Cell_wall_hydrolase_SleB"/>
</dbReference>
<evidence type="ECO:0000313" key="7">
    <source>
        <dbReference type="Proteomes" id="UP000049828"/>
    </source>
</evidence>
<gene>
    <name evidence="6" type="ORF">RIL183_09131</name>
</gene>
<dbReference type="Proteomes" id="UP000049828">
    <property type="component" value="Unassembled WGS sequence"/>
</dbReference>
<proteinExistence type="predicted"/>
<sequence>MVLERNFLGADAGIFRQNEVPMKKIPLKRIFAAAALVCCLTVTTAYADVTQEDIDNAKNQINNLKNQQKDAQDAVDDINGKKGQLESDLNNLNGQMTNIVSSMNALESQINDKKKELSDLEDEIDQTQDNLEAAKQQSASQYEDMKIRIRYMYENGNTPMLEMLLSASSFSDFLNRTEYISEINSYDRQKLEEFIQVQEQIAAEEASLEEQKKDLESEQQELLAMQDDMKVKQNSVNSLISSTQANISQTNSELSSAQGKVNDINSQIARMEELEKQLEIQKAKEDAARMAEIKRQEAENNGEFSYVPSDSDLYLLGAIIQCEADGEPYEGKLAVGSVVMNRVRSSYFPNTVSGVIYQSGQFSPVASGRYALRLEQGVNNTCMQAAQEVLNGNITNSCLYFRTVIDGLEGTIIGHHIFY</sequence>
<evidence type="ECO:0000259" key="4">
    <source>
        <dbReference type="Pfam" id="PF07486"/>
    </source>
</evidence>
<dbReference type="InterPro" id="IPR042047">
    <property type="entry name" value="SleB_dom1"/>
</dbReference>
<organism evidence="6 7">
    <name type="scientific">Roseburia inulinivorans</name>
    <dbReference type="NCBI Taxonomy" id="360807"/>
    <lineage>
        <taxon>Bacteria</taxon>
        <taxon>Bacillati</taxon>
        <taxon>Bacillota</taxon>
        <taxon>Clostridia</taxon>
        <taxon>Lachnospirales</taxon>
        <taxon>Lachnospiraceae</taxon>
        <taxon>Roseburia</taxon>
    </lineage>
</organism>
<dbReference type="InterPro" id="IPR057309">
    <property type="entry name" value="PcsB_CC"/>
</dbReference>
<dbReference type="SUPFAM" id="SSF57997">
    <property type="entry name" value="Tropomyosin"/>
    <property type="match status" value="1"/>
</dbReference>
<feature type="domain" description="Peptidoglycan hydrolase PcsB coiled-coil" evidence="5">
    <location>
        <begin position="134"/>
        <end position="202"/>
    </location>
</feature>
<accession>A0A0M6X1I9</accession>
<evidence type="ECO:0000256" key="1">
    <source>
        <dbReference type="ARBA" id="ARBA00022729"/>
    </source>
</evidence>
<feature type="coiled-coil region" evidence="2">
    <location>
        <begin position="194"/>
        <end position="301"/>
    </location>
</feature>
<protein>
    <submittedName>
        <fullName evidence="6">Cell wall hydrolase</fullName>
    </submittedName>
</protein>
<dbReference type="GO" id="GO:0016787">
    <property type="term" value="F:hydrolase activity"/>
    <property type="evidence" value="ECO:0007669"/>
    <property type="project" value="UniProtKB-KW"/>
</dbReference>
<feature type="signal peptide" evidence="3">
    <location>
        <begin position="1"/>
        <end position="47"/>
    </location>
</feature>
<name>A0A0M6X1I9_9FIRM</name>
<dbReference type="STRING" id="360807.ERS852392_01104"/>
<keyword evidence="2" id="KW-0175">Coiled coil</keyword>
<evidence type="ECO:0000256" key="2">
    <source>
        <dbReference type="SAM" id="Coils"/>
    </source>
</evidence>
<feature type="coiled-coil region" evidence="2">
    <location>
        <begin position="47"/>
        <end position="144"/>
    </location>
</feature>
<keyword evidence="7" id="KW-1185">Reference proteome</keyword>
<dbReference type="Gene3D" id="1.10.10.2520">
    <property type="entry name" value="Cell wall hydrolase SleB, domain 1"/>
    <property type="match status" value="1"/>
</dbReference>
<keyword evidence="1 3" id="KW-0732">Signal</keyword>
<dbReference type="Gene3D" id="6.10.250.3150">
    <property type="match status" value="1"/>
</dbReference>
<dbReference type="EMBL" id="CVRS01000129">
    <property type="protein sequence ID" value="CRL43299.1"/>
    <property type="molecule type" value="Genomic_DNA"/>
</dbReference>
<feature type="chain" id="PRO_5005806784" evidence="3">
    <location>
        <begin position="48"/>
        <end position="419"/>
    </location>
</feature>
<feature type="domain" description="Cell wall hydrolase SleB" evidence="4">
    <location>
        <begin position="326"/>
        <end position="419"/>
    </location>
</feature>
<evidence type="ECO:0000313" key="6">
    <source>
        <dbReference type="EMBL" id="CRL43299.1"/>
    </source>
</evidence>
<evidence type="ECO:0000256" key="3">
    <source>
        <dbReference type="SAM" id="SignalP"/>
    </source>
</evidence>
<evidence type="ECO:0000259" key="5">
    <source>
        <dbReference type="Pfam" id="PF24568"/>
    </source>
</evidence>
<reference evidence="7" key="1">
    <citation type="submission" date="2015-05" db="EMBL/GenBank/DDBJ databases">
        <authorList>
            <consortium name="Pathogen Informatics"/>
        </authorList>
    </citation>
    <scope>NUCLEOTIDE SEQUENCE [LARGE SCALE GENOMIC DNA]</scope>
    <source>
        <strain evidence="7">L1-83</strain>
    </source>
</reference>
<dbReference type="OrthoDB" id="9785345at2"/>
<dbReference type="AlphaFoldDB" id="A0A0M6X1I9"/>
<keyword evidence="6" id="KW-0378">Hydrolase</keyword>
<dbReference type="Pfam" id="PF24568">
    <property type="entry name" value="CC_PcsB"/>
    <property type="match status" value="1"/>
</dbReference>